<evidence type="ECO:0000313" key="2">
    <source>
        <dbReference type="EMBL" id="RQD77817.1"/>
    </source>
</evidence>
<keyword evidence="1" id="KW-0812">Transmembrane</keyword>
<dbReference type="EMBL" id="QZAA01000053">
    <property type="protein sequence ID" value="RQD77817.1"/>
    <property type="molecule type" value="Genomic_DNA"/>
</dbReference>
<accession>A0A424YHU5</accession>
<name>A0A424YHU5_9FIRM</name>
<feature type="transmembrane region" description="Helical" evidence="1">
    <location>
        <begin position="144"/>
        <end position="166"/>
    </location>
</feature>
<gene>
    <name evidence="2" type="ORF">D5R97_01510</name>
</gene>
<sequence>MWMILALFLWPIIIFLIISLIILPFHFTFYSLLNIITVPFQLIKIAFNKVLRANHALEHATINVLEGKYGYQGLAGLANEKGFVIQGAVDPHHLEMAAVEGLRRLQKGEYWMAIHDRCGTSILAANFVAAVIFLILLWQTGMFTLLNVILAVVFAQVIGPVAGKIFQKFITTSIKVQNLQIVGVEYQTRAALGIFGFPVTLRPREFFVRTRRVPQVMLGS</sequence>
<evidence type="ECO:0000313" key="3">
    <source>
        <dbReference type="Proteomes" id="UP000285138"/>
    </source>
</evidence>
<comment type="caution">
    <text evidence="2">The sequence shown here is derived from an EMBL/GenBank/DDBJ whole genome shotgun (WGS) entry which is preliminary data.</text>
</comment>
<evidence type="ECO:0000256" key="1">
    <source>
        <dbReference type="SAM" id="Phobius"/>
    </source>
</evidence>
<feature type="transmembrane region" description="Helical" evidence="1">
    <location>
        <begin position="118"/>
        <end position="138"/>
    </location>
</feature>
<dbReference type="AlphaFoldDB" id="A0A424YHU5"/>
<keyword evidence="1" id="KW-0472">Membrane</keyword>
<dbReference type="Proteomes" id="UP000285138">
    <property type="component" value="Unassembled WGS sequence"/>
</dbReference>
<feature type="transmembrane region" description="Helical" evidence="1">
    <location>
        <begin position="5"/>
        <end position="23"/>
    </location>
</feature>
<organism evidence="2 3">
    <name type="scientific">Candidatus Syntrophonatronum acetioxidans</name>
    <dbReference type="NCBI Taxonomy" id="1795816"/>
    <lineage>
        <taxon>Bacteria</taxon>
        <taxon>Bacillati</taxon>
        <taxon>Bacillota</taxon>
        <taxon>Clostridia</taxon>
        <taxon>Eubacteriales</taxon>
        <taxon>Syntrophomonadaceae</taxon>
        <taxon>Candidatus Syntrophonatronum</taxon>
    </lineage>
</organism>
<protein>
    <submittedName>
        <fullName evidence="2">Uncharacterized protein</fullName>
    </submittedName>
</protein>
<dbReference type="Pfam" id="PF19928">
    <property type="entry name" value="DUF6391"/>
    <property type="match status" value="1"/>
</dbReference>
<reference evidence="2 3" key="1">
    <citation type="submission" date="2018-08" db="EMBL/GenBank/DDBJ databases">
        <title>The metabolism and importance of syntrophic acetate oxidation coupled to methane or sulfide production in haloalkaline environments.</title>
        <authorList>
            <person name="Timmers P.H.A."/>
            <person name="Vavourakis C.D."/>
            <person name="Sorokin D.Y."/>
            <person name="Sinninghe Damste J.S."/>
            <person name="Muyzer G."/>
            <person name="Stams A.J.M."/>
            <person name="Plugge C.M."/>
        </authorList>
    </citation>
    <scope>NUCLEOTIDE SEQUENCE [LARGE SCALE GENOMIC DNA]</scope>
    <source>
        <strain evidence="2">MSAO_Bac1</strain>
    </source>
</reference>
<keyword evidence="1" id="KW-1133">Transmembrane helix</keyword>
<proteinExistence type="predicted"/>